<protein>
    <submittedName>
        <fullName evidence="1">Uncharacterized protein</fullName>
    </submittedName>
</protein>
<reference evidence="1" key="1">
    <citation type="journal article" date="2020" name="Stud. Mycol.">
        <title>101 Dothideomycetes genomes: a test case for predicting lifestyles and emergence of pathogens.</title>
        <authorList>
            <person name="Haridas S."/>
            <person name="Albert R."/>
            <person name="Binder M."/>
            <person name="Bloem J."/>
            <person name="Labutti K."/>
            <person name="Salamov A."/>
            <person name="Andreopoulos B."/>
            <person name="Baker S."/>
            <person name="Barry K."/>
            <person name="Bills G."/>
            <person name="Bluhm B."/>
            <person name="Cannon C."/>
            <person name="Castanera R."/>
            <person name="Culley D."/>
            <person name="Daum C."/>
            <person name="Ezra D."/>
            <person name="Gonzalez J."/>
            <person name="Henrissat B."/>
            <person name="Kuo A."/>
            <person name="Liang C."/>
            <person name="Lipzen A."/>
            <person name="Lutzoni F."/>
            <person name="Magnuson J."/>
            <person name="Mondo S."/>
            <person name="Nolan M."/>
            <person name="Ohm R."/>
            <person name="Pangilinan J."/>
            <person name="Park H.-J."/>
            <person name="Ramirez L."/>
            <person name="Alfaro M."/>
            <person name="Sun H."/>
            <person name="Tritt A."/>
            <person name="Yoshinaga Y."/>
            <person name="Zwiers L.-H."/>
            <person name="Turgeon B."/>
            <person name="Goodwin S."/>
            <person name="Spatafora J."/>
            <person name="Crous P."/>
            <person name="Grigoriev I."/>
        </authorList>
    </citation>
    <scope>NUCLEOTIDE SEQUENCE</scope>
    <source>
        <strain evidence="1">CBS 525.71</strain>
    </source>
</reference>
<organism evidence="1 2">
    <name type="scientific">Macroventuria anomochaeta</name>
    <dbReference type="NCBI Taxonomy" id="301207"/>
    <lineage>
        <taxon>Eukaryota</taxon>
        <taxon>Fungi</taxon>
        <taxon>Dikarya</taxon>
        <taxon>Ascomycota</taxon>
        <taxon>Pezizomycotina</taxon>
        <taxon>Dothideomycetes</taxon>
        <taxon>Pleosporomycetidae</taxon>
        <taxon>Pleosporales</taxon>
        <taxon>Pleosporineae</taxon>
        <taxon>Didymellaceae</taxon>
        <taxon>Macroventuria</taxon>
    </lineage>
</organism>
<name>A0ACB6SGE8_9PLEO</name>
<proteinExistence type="predicted"/>
<keyword evidence="2" id="KW-1185">Reference proteome</keyword>
<evidence type="ECO:0000313" key="1">
    <source>
        <dbReference type="EMBL" id="KAF2633251.1"/>
    </source>
</evidence>
<accession>A0ACB6SGE8</accession>
<dbReference type="Proteomes" id="UP000799754">
    <property type="component" value="Unassembled WGS sequence"/>
</dbReference>
<sequence length="86" mass="9694">MWKWTHLFMAGLALLYCVWDSQGLRDQIDLKTCILILQTCAPTLSATSERWSGAVGCRDAFEALSTITTDWLITDSAERAIHAQFE</sequence>
<gene>
    <name evidence="1" type="ORF">BU25DRAFT_2478</name>
</gene>
<comment type="caution">
    <text evidence="1">The sequence shown here is derived from an EMBL/GenBank/DDBJ whole genome shotgun (WGS) entry which is preliminary data.</text>
</comment>
<evidence type="ECO:0000313" key="2">
    <source>
        <dbReference type="Proteomes" id="UP000799754"/>
    </source>
</evidence>
<dbReference type="EMBL" id="MU006701">
    <property type="protein sequence ID" value="KAF2633251.1"/>
    <property type="molecule type" value="Genomic_DNA"/>
</dbReference>